<protein>
    <submittedName>
        <fullName evidence="4">PucR family transcriptional regulator</fullName>
    </submittedName>
</protein>
<proteinExistence type="inferred from homology"/>
<dbReference type="Gene3D" id="1.10.10.2840">
    <property type="entry name" value="PucR C-terminal helix-turn-helix domain"/>
    <property type="match status" value="1"/>
</dbReference>
<name>A0A4V6PFL5_9ACTN</name>
<dbReference type="Pfam" id="PF17853">
    <property type="entry name" value="GGDEF_2"/>
    <property type="match status" value="1"/>
</dbReference>
<comment type="similarity">
    <text evidence="1">Belongs to the CdaR family.</text>
</comment>
<dbReference type="PANTHER" id="PTHR33744">
    <property type="entry name" value="CARBOHYDRATE DIACID REGULATOR"/>
    <property type="match status" value="1"/>
</dbReference>
<dbReference type="InterPro" id="IPR042070">
    <property type="entry name" value="PucR_C-HTH_sf"/>
</dbReference>
<dbReference type="PANTHER" id="PTHR33744:SF17">
    <property type="entry name" value="CONSERVED PROTEIN"/>
    <property type="match status" value="1"/>
</dbReference>
<reference evidence="4 5" key="1">
    <citation type="submission" date="2019-03" db="EMBL/GenBank/DDBJ databases">
        <title>Draft genome sequences of novel Actinobacteria.</title>
        <authorList>
            <person name="Sahin N."/>
            <person name="Ay H."/>
            <person name="Saygin H."/>
        </authorList>
    </citation>
    <scope>NUCLEOTIDE SEQUENCE [LARGE SCALE GENOMIC DNA]</scope>
    <source>
        <strain evidence="4 5">5K138</strain>
    </source>
</reference>
<organism evidence="4 5">
    <name type="scientific">Jiangella asiatica</name>
    <dbReference type="NCBI Taxonomy" id="2530372"/>
    <lineage>
        <taxon>Bacteria</taxon>
        <taxon>Bacillati</taxon>
        <taxon>Actinomycetota</taxon>
        <taxon>Actinomycetes</taxon>
        <taxon>Jiangellales</taxon>
        <taxon>Jiangellaceae</taxon>
        <taxon>Jiangella</taxon>
    </lineage>
</organism>
<evidence type="ECO:0000313" key="4">
    <source>
        <dbReference type="EMBL" id="TDE08508.1"/>
    </source>
</evidence>
<evidence type="ECO:0000259" key="2">
    <source>
        <dbReference type="Pfam" id="PF13556"/>
    </source>
</evidence>
<gene>
    <name evidence="4" type="ORF">E1269_17245</name>
</gene>
<dbReference type="AlphaFoldDB" id="A0A4V6PFL5"/>
<feature type="domain" description="PucR C-terminal helix-turn-helix" evidence="2">
    <location>
        <begin position="471"/>
        <end position="525"/>
    </location>
</feature>
<evidence type="ECO:0000313" key="5">
    <source>
        <dbReference type="Proteomes" id="UP000294739"/>
    </source>
</evidence>
<dbReference type="Pfam" id="PF13556">
    <property type="entry name" value="HTH_30"/>
    <property type="match status" value="1"/>
</dbReference>
<comment type="caution">
    <text evidence="4">The sequence shown here is derived from an EMBL/GenBank/DDBJ whole genome shotgun (WGS) entry which is preliminary data.</text>
</comment>
<accession>A0A4V6PFL5</accession>
<evidence type="ECO:0000256" key="1">
    <source>
        <dbReference type="ARBA" id="ARBA00006754"/>
    </source>
</evidence>
<dbReference type="FunCoup" id="A0A4V6PFL5">
    <property type="interactions" value="2"/>
</dbReference>
<dbReference type="InterPro" id="IPR025736">
    <property type="entry name" value="PucR_C-HTH_dom"/>
</dbReference>
<sequence length="532" mass="56821">MARVRLQRLVDDLGGTLLEVIEGSEALAAEVTGVTIFDPRDELMIWPGELVLGVGLNSEVEIIDLIRKLGAARAAALVIKTPAQIGTAIRESVRAHDVSLLGLNGTASWFQVAVLLQTLLDRWTVIEGRHFGDSPVGDLFAFANAVSALVDAPVTVEDRASRVLAFSGRQDEADRGRVETILGRQMPKGPIQILEERGVFRDLYSSHEPIYVPAIGPGMLPRVAVAVRAGSEVLGALWVVVREPLPEHRLRALADAAELAALHMLRQRNTMDFDRQLSAELLGSVLAGGVGAAEAASRLGLRDGPLCVLAGQPLCAPGAEFESAGQRLADALALHLAAIRAQSAVAIVGRFVYAVISVAARKAREDVLRHMQSITSDFVSRLGTRDRVVIGIGGLAPSLPGLGKARTEAERTVRVLRAGNKAAVACFEDVYLETVLDQLSDVLAGEADHARGPIARLMTYDASNGTDLTVSLRAYLEAFGDVKAAAGAVNVHPNTFRYRLKRIHEVSGIDLNDSRTRLAVLMQLTAASNLSA</sequence>
<dbReference type="InterPro" id="IPR051448">
    <property type="entry name" value="CdaR-like_regulators"/>
</dbReference>
<dbReference type="InParanoid" id="A0A4V6PFL5"/>
<keyword evidence="5" id="KW-1185">Reference proteome</keyword>
<evidence type="ECO:0000259" key="3">
    <source>
        <dbReference type="Pfam" id="PF17853"/>
    </source>
</evidence>
<dbReference type="OrthoDB" id="3190266at2"/>
<dbReference type="EMBL" id="SMKZ01000024">
    <property type="protein sequence ID" value="TDE08508.1"/>
    <property type="molecule type" value="Genomic_DNA"/>
</dbReference>
<feature type="domain" description="CdaR GGDEF-like" evidence="3">
    <location>
        <begin position="292"/>
        <end position="415"/>
    </location>
</feature>
<dbReference type="InterPro" id="IPR041522">
    <property type="entry name" value="CdaR_GGDEF"/>
</dbReference>
<dbReference type="Proteomes" id="UP000294739">
    <property type="component" value="Unassembled WGS sequence"/>
</dbReference>